<evidence type="ECO:0000313" key="6">
    <source>
        <dbReference type="EMBL" id="CAJ1901698.1"/>
    </source>
</evidence>
<dbReference type="GO" id="GO:0005829">
    <property type="term" value="C:cytosol"/>
    <property type="evidence" value="ECO:0007669"/>
    <property type="project" value="TreeGrafter"/>
</dbReference>
<feature type="domain" description="EF-hand" evidence="5">
    <location>
        <begin position="299"/>
        <end position="334"/>
    </location>
</feature>
<feature type="chain" id="PRO_5041993827" description="EF-hand domain-containing protein" evidence="4">
    <location>
        <begin position="33"/>
        <end position="826"/>
    </location>
</feature>
<protein>
    <recommendedName>
        <fullName evidence="5">EF-hand domain-containing protein</fullName>
    </recommendedName>
</protein>
<evidence type="ECO:0000256" key="4">
    <source>
        <dbReference type="SAM" id="SignalP"/>
    </source>
</evidence>
<accession>A0AAD2CKK9</accession>
<keyword evidence="2" id="KW-0175">Coiled coil</keyword>
<keyword evidence="7" id="KW-1185">Reference proteome</keyword>
<sequence length="826" mass="92529">MREPLQVTITRTSRWKHGGILLLLLSCRESLSYVPVEVLTSPPTRSRSGCYSRRPLQGRKRSRVESSNSIIRFSVQLDEIASVKNTTATASTVPDAVTQEYPTPTNNGVNNRLRFAVPRSESMNKKKAEQRYIAPQKAKETASVRELPPPVTLNETNHQKDVDTNVINDGHNFELTTGDLTVAEAQTTRSLWSRRYARTLEEGIRRETASELNSLLSDAQIEARTSEGRRLVERTFMGLINALAEEHEDLDIDISTVADSPFWRKEVKELRINFSRLGFKPLRLGGNEIQEGDDDRELSLIESADDAFDRIDKDNSGTLDQEELAEALSLISDITTDKDSVGDLASKLVGLYDFNGDGAVDREEYQQMVEDMAGLNSEVEEEEKILEVVNATKGDGPLQAMSNSVKSISKGISNTAAQAAEKATQGISYTAAQAAEKATQVASAVRRNKTAVPEPELPPVKEYGSLVLSNLKIDLRRLVFGGVPLVKKIAPGGPLILEPFSVTINGAFTREDVMGSFVLDAGLKLLVARTLRVRTRSFRDVVDGALFFGRKYRLNTKAAPLVEVLGLSNVEFDSNDKMVITGRAKIRSSPTAPIITQTFKLRTKVGTGRNGQNIKLVEPELAFVFECPKGIENALYPIFDKLGKPRPPRPEPIYSFFPIYSPIKVEDENAGYDMGEDNRLKRIFIKDGKLRLEMTSVLRPGRFLGNHYLAFTVPQRTFIITLDRVKEGMRAARKNKKIARREKKLSGIIETDEEKEIKKKQRMLTLQNCLSMFKRTRKEVTKKPKSFFSRFVEGYTLVERENERLTTEISDWFGRQGQNSTRVGEV</sequence>
<dbReference type="GO" id="GO:0005634">
    <property type="term" value="C:nucleus"/>
    <property type="evidence" value="ECO:0007669"/>
    <property type="project" value="TreeGrafter"/>
</dbReference>
<dbReference type="SUPFAM" id="SSF47473">
    <property type="entry name" value="EF-hand"/>
    <property type="match status" value="1"/>
</dbReference>
<dbReference type="InterPro" id="IPR051001">
    <property type="entry name" value="Calbindin_Ca-bind"/>
</dbReference>
<dbReference type="PROSITE" id="PS50222">
    <property type="entry name" value="EF_HAND_2"/>
    <property type="match status" value="2"/>
</dbReference>
<dbReference type="InterPro" id="IPR002048">
    <property type="entry name" value="EF_hand_dom"/>
</dbReference>
<feature type="region of interest" description="Disordered" evidence="3">
    <location>
        <begin position="42"/>
        <end position="65"/>
    </location>
</feature>
<dbReference type="CDD" id="cd00051">
    <property type="entry name" value="EFh"/>
    <property type="match status" value="1"/>
</dbReference>
<dbReference type="PANTHER" id="PTHR19972">
    <property type="entry name" value="CALBINDIN"/>
    <property type="match status" value="1"/>
</dbReference>
<name>A0AAD2CKK9_9STRA</name>
<dbReference type="Pfam" id="PF13499">
    <property type="entry name" value="EF-hand_7"/>
    <property type="match status" value="1"/>
</dbReference>
<keyword evidence="4" id="KW-0732">Signal</keyword>
<gene>
    <name evidence="6" type="ORF">CYCCA115_LOCUS334</name>
</gene>
<dbReference type="SMART" id="SM00054">
    <property type="entry name" value="EFh"/>
    <property type="match status" value="2"/>
</dbReference>
<evidence type="ECO:0000256" key="2">
    <source>
        <dbReference type="SAM" id="Coils"/>
    </source>
</evidence>
<dbReference type="PROSITE" id="PS00018">
    <property type="entry name" value="EF_HAND_1"/>
    <property type="match status" value="2"/>
</dbReference>
<dbReference type="AlphaFoldDB" id="A0AAD2CKK9"/>
<feature type="signal peptide" evidence="4">
    <location>
        <begin position="1"/>
        <end position="32"/>
    </location>
</feature>
<evidence type="ECO:0000256" key="3">
    <source>
        <dbReference type="SAM" id="MobiDB-lite"/>
    </source>
</evidence>
<proteinExistence type="predicted"/>
<dbReference type="PANTHER" id="PTHR19972:SF10">
    <property type="entry name" value="CALBINDIN-32"/>
    <property type="match status" value="1"/>
</dbReference>
<organism evidence="6 7">
    <name type="scientific">Cylindrotheca closterium</name>
    <dbReference type="NCBI Taxonomy" id="2856"/>
    <lineage>
        <taxon>Eukaryota</taxon>
        <taxon>Sar</taxon>
        <taxon>Stramenopiles</taxon>
        <taxon>Ochrophyta</taxon>
        <taxon>Bacillariophyta</taxon>
        <taxon>Bacillariophyceae</taxon>
        <taxon>Bacillariophycidae</taxon>
        <taxon>Bacillariales</taxon>
        <taxon>Bacillariaceae</taxon>
        <taxon>Cylindrotheca</taxon>
    </lineage>
</organism>
<feature type="coiled-coil region" evidence="2">
    <location>
        <begin position="362"/>
        <end position="392"/>
    </location>
</feature>
<reference evidence="6" key="1">
    <citation type="submission" date="2023-08" db="EMBL/GenBank/DDBJ databases">
        <authorList>
            <person name="Audoor S."/>
            <person name="Bilcke G."/>
        </authorList>
    </citation>
    <scope>NUCLEOTIDE SEQUENCE</scope>
</reference>
<feature type="region of interest" description="Disordered" evidence="3">
    <location>
        <begin position="124"/>
        <end position="144"/>
    </location>
</feature>
<dbReference type="PROSITE" id="PS51257">
    <property type="entry name" value="PROKAR_LIPOPROTEIN"/>
    <property type="match status" value="1"/>
</dbReference>
<evidence type="ECO:0000256" key="1">
    <source>
        <dbReference type="ARBA" id="ARBA00022837"/>
    </source>
</evidence>
<dbReference type="EMBL" id="CAKOGP040000001">
    <property type="protein sequence ID" value="CAJ1901698.1"/>
    <property type="molecule type" value="Genomic_DNA"/>
</dbReference>
<dbReference type="GO" id="GO:0051480">
    <property type="term" value="P:regulation of cytosolic calcium ion concentration"/>
    <property type="evidence" value="ECO:0007669"/>
    <property type="project" value="TreeGrafter"/>
</dbReference>
<dbReference type="Proteomes" id="UP001295423">
    <property type="component" value="Unassembled WGS sequence"/>
</dbReference>
<comment type="caution">
    <text evidence="6">The sequence shown here is derived from an EMBL/GenBank/DDBJ whole genome shotgun (WGS) entry which is preliminary data.</text>
</comment>
<dbReference type="InterPro" id="IPR018247">
    <property type="entry name" value="EF_Hand_1_Ca_BS"/>
</dbReference>
<evidence type="ECO:0000259" key="5">
    <source>
        <dbReference type="PROSITE" id="PS50222"/>
    </source>
</evidence>
<dbReference type="InterPro" id="IPR011992">
    <property type="entry name" value="EF-hand-dom_pair"/>
</dbReference>
<dbReference type="Gene3D" id="1.10.238.10">
    <property type="entry name" value="EF-hand"/>
    <property type="match status" value="1"/>
</dbReference>
<keyword evidence="1" id="KW-0106">Calcium</keyword>
<evidence type="ECO:0000313" key="7">
    <source>
        <dbReference type="Proteomes" id="UP001295423"/>
    </source>
</evidence>
<feature type="domain" description="EF-hand" evidence="5">
    <location>
        <begin position="351"/>
        <end position="375"/>
    </location>
</feature>
<dbReference type="GO" id="GO:0005509">
    <property type="term" value="F:calcium ion binding"/>
    <property type="evidence" value="ECO:0007669"/>
    <property type="project" value="InterPro"/>
</dbReference>